<dbReference type="Pfam" id="PF02737">
    <property type="entry name" value="3HCDH_N"/>
    <property type="match status" value="1"/>
</dbReference>
<evidence type="ECO:0000256" key="8">
    <source>
        <dbReference type="ARBA" id="ARBA00038962"/>
    </source>
</evidence>
<evidence type="ECO:0000256" key="9">
    <source>
        <dbReference type="ARBA" id="ARBA00042709"/>
    </source>
</evidence>
<comment type="similarity">
    <text evidence="2">Belongs to the 3-hydroxyacyl-CoA dehydrogenase family.</text>
</comment>
<name>A0A6C0U327_9GAMM</name>
<accession>A0A6C0U327</accession>
<feature type="domain" description="3-hydroxyacyl-CoA dehydrogenase NAD binding" evidence="12">
    <location>
        <begin position="11"/>
        <end position="197"/>
    </location>
</feature>
<gene>
    <name evidence="13" type="ORF">G3T16_14955</name>
</gene>
<keyword evidence="5" id="KW-0597">Phosphoprotein</keyword>
<dbReference type="Gene3D" id="1.10.1040.10">
    <property type="entry name" value="N-(1-d-carboxylethyl)-l-norvaline Dehydrogenase, domain 2"/>
    <property type="match status" value="1"/>
</dbReference>
<keyword evidence="4" id="KW-0963">Cytoplasm</keyword>
<keyword evidence="6 13" id="KW-0560">Oxidoreductase</keyword>
<evidence type="ECO:0000259" key="12">
    <source>
        <dbReference type="Pfam" id="PF02737"/>
    </source>
</evidence>
<evidence type="ECO:0000256" key="4">
    <source>
        <dbReference type="ARBA" id="ARBA00022490"/>
    </source>
</evidence>
<dbReference type="SUPFAM" id="SSF51735">
    <property type="entry name" value="NAD(P)-binding Rossmann-fold domains"/>
    <property type="match status" value="1"/>
</dbReference>
<dbReference type="GO" id="GO:0006631">
    <property type="term" value="P:fatty acid metabolic process"/>
    <property type="evidence" value="ECO:0007669"/>
    <property type="project" value="InterPro"/>
</dbReference>
<feature type="site" description="Important for catalytic activity" evidence="10">
    <location>
        <position position="155"/>
    </location>
</feature>
<dbReference type="Pfam" id="PF00725">
    <property type="entry name" value="3HCDH"/>
    <property type="match status" value="1"/>
</dbReference>
<evidence type="ECO:0000256" key="3">
    <source>
        <dbReference type="ARBA" id="ARBA00011738"/>
    </source>
</evidence>
<sequence>MTPDTTELTRVGVIGAGRMGRGIALAFAYAGMPVTLVDLKSRDAEDYEELARKTAEDLYNDLECMADNETSGLDRVQLVAKLVTLLPAEQALDILSDTYLVFEAVPEIIAAKKEAFCWLDEIVPENALIASTTSSISVNALAEFVTQPARFLNTHWLNPAHLIPLVEISRGEITSDSTVVAVRNILSAIGKVPVVCRASPGYIVPRIQAMAMNEAARLVEEGVASAEDVDTAVRVGFGLRFTVLGLLEFIDWGGGDILYYACNYLAENIDKERFAPANIIKQHMQNNLNGLRDGAGFYDYQGVDIEAYRKQKLSDFIGMLRHLDLMPGIDIDQKN</sequence>
<dbReference type="Gene3D" id="3.40.50.720">
    <property type="entry name" value="NAD(P)-binding Rossmann-like Domain"/>
    <property type="match status" value="1"/>
</dbReference>
<dbReference type="GO" id="GO:0050104">
    <property type="term" value="F:L-gulonate 3-dehydrogenase activity"/>
    <property type="evidence" value="ECO:0007669"/>
    <property type="project" value="UniProtKB-EC"/>
</dbReference>
<dbReference type="SUPFAM" id="SSF48179">
    <property type="entry name" value="6-phosphogluconate dehydrogenase C-terminal domain-like"/>
    <property type="match status" value="1"/>
</dbReference>
<evidence type="ECO:0000313" key="13">
    <source>
        <dbReference type="EMBL" id="QIB66501.1"/>
    </source>
</evidence>
<dbReference type="InterPro" id="IPR022694">
    <property type="entry name" value="3-OHacyl-CoA_DH"/>
</dbReference>
<dbReference type="NCBIfam" id="NF006125">
    <property type="entry name" value="PRK08269.1"/>
    <property type="match status" value="1"/>
</dbReference>
<proteinExistence type="inferred from homology"/>
<evidence type="ECO:0000256" key="2">
    <source>
        <dbReference type="ARBA" id="ARBA00009463"/>
    </source>
</evidence>
<dbReference type="PIRSF" id="PIRSF000105">
    <property type="entry name" value="HCDH"/>
    <property type="match status" value="1"/>
</dbReference>
<dbReference type="GO" id="GO:0070403">
    <property type="term" value="F:NAD+ binding"/>
    <property type="evidence" value="ECO:0007669"/>
    <property type="project" value="InterPro"/>
</dbReference>
<dbReference type="PANTHER" id="PTHR48075:SF1">
    <property type="entry name" value="LAMBDA-CRYSTALLIN HOMOLOG"/>
    <property type="match status" value="1"/>
</dbReference>
<dbReference type="EMBL" id="CP048711">
    <property type="protein sequence ID" value="QIB66501.1"/>
    <property type="molecule type" value="Genomic_DNA"/>
</dbReference>
<dbReference type="EC" id="1.1.1.45" evidence="8"/>
<keyword evidence="7" id="KW-0520">NAD</keyword>
<dbReference type="RefSeq" id="WP_163495935.1">
    <property type="nucleotide sequence ID" value="NZ_CP048711.1"/>
</dbReference>
<evidence type="ECO:0000259" key="11">
    <source>
        <dbReference type="Pfam" id="PF00725"/>
    </source>
</evidence>
<comment type="subunit">
    <text evidence="3">Homodimer.</text>
</comment>
<reference evidence="13 14" key="1">
    <citation type="submission" date="2020-02" db="EMBL/GenBank/DDBJ databases">
        <title>Genome sequencing for Kineobactrum sp. M2.</title>
        <authorList>
            <person name="Park S.-J."/>
        </authorList>
    </citation>
    <scope>NUCLEOTIDE SEQUENCE [LARGE SCALE GENOMIC DNA]</scope>
    <source>
        <strain evidence="13 14">M2</strain>
    </source>
</reference>
<dbReference type="Proteomes" id="UP000477680">
    <property type="component" value="Chromosome"/>
</dbReference>
<dbReference type="InterPro" id="IPR013328">
    <property type="entry name" value="6PGD_dom2"/>
</dbReference>
<dbReference type="GO" id="GO:0005737">
    <property type="term" value="C:cytoplasm"/>
    <property type="evidence" value="ECO:0007669"/>
    <property type="project" value="UniProtKB-SubCell"/>
</dbReference>
<keyword evidence="14" id="KW-1185">Reference proteome</keyword>
<evidence type="ECO:0000256" key="7">
    <source>
        <dbReference type="ARBA" id="ARBA00023027"/>
    </source>
</evidence>
<evidence type="ECO:0000256" key="6">
    <source>
        <dbReference type="ARBA" id="ARBA00023002"/>
    </source>
</evidence>
<dbReference type="InterPro" id="IPR036291">
    <property type="entry name" value="NAD(P)-bd_dom_sf"/>
</dbReference>
<evidence type="ECO:0000256" key="5">
    <source>
        <dbReference type="ARBA" id="ARBA00022553"/>
    </source>
</evidence>
<dbReference type="InterPro" id="IPR006176">
    <property type="entry name" value="3-OHacyl-CoA_DH_NAD-bd"/>
</dbReference>
<comment type="subcellular location">
    <subcellularLocation>
        <location evidence="1">Cytoplasm</location>
    </subcellularLocation>
</comment>
<evidence type="ECO:0000256" key="10">
    <source>
        <dbReference type="PIRSR" id="PIRSR000105-1"/>
    </source>
</evidence>
<dbReference type="AlphaFoldDB" id="A0A6C0U327"/>
<organism evidence="13 14">
    <name type="scientific">Kineobactrum salinum</name>
    <dbReference type="NCBI Taxonomy" id="2708301"/>
    <lineage>
        <taxon>Bacteria</taxon>
        <taxon>Pseudomonadati</taxon>
        <taxon>Pseudomonadota</taxon>
        <taxon>Gammaproteobacteria</taxon>
        <taxon>Cellvibrionales</taxon>
        <taxon>Halieaceae</taxon>
        <taxon>Kineobactrum</taxon>
    </lineage>
</organism>
<feature type="domain" description="3-hydroxyacyl-CoA dehydrogenase C-terminal" evidence="11">
    <location>
        <begin position="201"/>
        <end position="300"/>
    </location>
</feature>
<dbReference type="PANTHER" id="PTHR48075">
    <property type="entry name" value="3-HYDROXYACYL-COA DEHYDROGENASE FAMILY PROTEIN"/>
    <property type="match status" value="1"/>
</dbReference>
<dbReference type="InterPro" id="IPR006108">
    <property type="entry name" value="3HC_DH_C"/>
</dbReference>
<evidence type="ECO:0000256" key="1">
    <source>
        <dbReference type="ARBA" id="ARBA00004496"/>
    </source>
</evidence>
<evidence type="ECO:0000313" key="14">
    <source>
        <dbReference type="Proteomes" id="UP000477680"/>
    </source>
</evidence>
<dbReference type="KEGG" id="kim:G3T16_14955"/>
<dbReference type="InterPro" id="IPR008927">
    <property type="entry name" value="6-PGluconate_DH-like_C_sf"/>
</dbReference>
<protein>
    <recommendedName>
        <fullName evidence="9">L-gulonate 3-dehydrogenase</fullName>
        <ecNumber evidence="8">1.1.1.45</ecNumber>
    </recommendedName>
    <alternativeName>
        <fullName evidence="9">L-gulonate 3-dehydrogenase</fullName>
    </alternativeName>
</protein>